<organism evidence="3 4">
    <name type="scientific">Pelagibacterium luteolum</name>
    <dbReference type="NCBI Taxonomy" id="440168"/>
    <lineage>
        <taxon>Bacteria</taxon>
        <taxon>Pseudomonadati</taxon>
        <taxon>Pseudomonadota</taxon>
        <taxon>Alphaproteobacteria</taxon>
        <taxon>Hyphomicrobiales</taxon>
        <taxon>Devosiaceae</taxon>
        <taxon>Pelagibacterium</taxon>
    </lineage>
</organism>
<keyword evidence="4" id="KW-1185">Reference proteome</keyword>
<dbReference type="InterPro" id="IPR001387">
    <property type="entry name" value="Cro/C1-type_HTH"/>
</dbReference>
<protein>
    <submittedName>
        <fullName evidence="3">DNA-binding transcriptional regulator, XRE-family HTH domain</fullName>
    </submittedName>
</protein>
<dbReference type="AlphaFoldDB" id="A0A1G8A017"/>
<dbReference type="Proteomes" id="UP000199495">
    <property type="component" value="Unassembled WGS sequence"/>
</dbReference>
<proteinExistence type="predicted"/>
<dbReference type="RefSeq" id="WP_090599637.1">
    <property type="nucleotide sequence ID" value="NZ_FNCS01000024.1"/>
</dbReference>
<dbReference type="GO" id="GO:0003677">
    <property type="term" value="F:DNA binding"/>
    <property type="evidence" value="ECO:0007669"/>
    <property type="project" value="UniProtKB-KW"/>
</dbReference>
<gene>
    <name evidence="3" type="ORF">SAMN04487974_12433</name>
</gene>
<evidence type="ECO:0000313" key="3">
    <source>
        <dbReference type="EMBL" id="SDH14243.1"/>
    </source>
</evidence>
<dbReference type="Pfam" id="PF01381">
    <property type="entry name" value="HTH_3"/>
    <property type="match status" value="1"/>
</dbReference>
<evidence type="ECO:0000259" key="2">
    <source>
        <dbReference type="PROSITE" id="PS50943"/>
    </source>
</evidence>
<name>A0A1G8A017_9HYPH</name>
<dbReference type="InterPro" id="IPR010982">
    <property type="entry name" value="Lambda_DNA-bd_dom_sf"/>
</dbReference>
<evidence type="ECO:0000313" key="4">
    <source>
        <dbReference type="Proteomes" id="UP000199495"/>
    </source>
</evidence>
<dbReference type="PROSITE" id="PS50943">
    <property type="entry name" value="HTH_CROC1"/>
    <property type="match status" value="1"/>
</dbReference>
<reference evidence="3 4" key="1">
    <citation type="submission" date="2016-10" db="EMBL/GenBank/DDBJ databases">
        <authorList>
            <person name="de Groot N.N."/>
        </authorList>
    </citation>
    <scope>NUCLEOTIDE SEQUENCE [LARGE SCALE GENOMIC DNA]</scope>
    <source>
        <strain evidence="3 4">CGMCC 1.10267</strain>
    </source>
</reference>
<dbReference type="Gene3D" id="1.10.260.40">
    <property type="entry name" value="lambda repressor-like DNA-binding domains"/>
    <property type="match status" value="1"/>
</dbReference>
<evidence type="ECO:0000256" key="1">
    <source>
        <dbReference type="ARBA" id="ARBA00023125"/>
    </source>
</evidence>
<accession>A0A1G8A017</accession>
<dbReference type="PANTHER" id="PTHR46558">
    <property type="entry name" value="TRACRIPTIONAL REGULATORY PROTEIN-RELATED-RELATED"/>
    <property type="match status" value="1"/>
</dbReference>
<dbReference type="PANTHER" id="PTHR46558:SF4">
    <property type="entry name" value="DNA-BIDING PHAGE PROTEIN"/>
    <property type="match status" value="1"/>
</dbReference>
<dbReference type="CDD" id="cd00093">
    <property type="entry name" value="HTH_XRE"/>
    <property type="match status" value="1"/>
</dbReference>
<sequence>MPRWKMPTKEETRTLRRELATRARSGTLRFPDAVGEIRKSLGMTQEQFGTMLGMSRRQVAEIESGRANPTLETLLKIGKLFGFTVGYIPEEAADEHSVAKQ</sequence>
<dbReference type="EMBL" id="FNCS01000024">
    <property type="protein sequence ID" value="SDH14243.1"/>
    <property type="molecule type" value="Genomic_DNA"/>
</dbReference>
<dbReference type="SUPFAM" id="SSF47413">
    <property type="entry name" value="lambda repressor-like DNA-binding domains"/>
    <property type="match status" value="1"/>
</dbReference>
<keyword evidence="1 3" id="KW-0238">DNA-binding</keyword>
<feature type="domain" description="HTH cro/C1-type" evidence="2">
    <location>
        <begin position="36"/>
        <end position="88"/>
    </location>
</feature>
<dbReference type="OrthoDB" id="7871866at2"/>
<dbReference type="STRING" id="440168.SAMN04487974_12433"/>
<dbReference type="SMART" id="SM00530">
    <property type="entry name" value="HTH_XRE"/>
    <property type="match status" value="1"/>
</dbReference>